<dbReference type="AlphaFoldDB" id="A0A7J7FXL8"/>
<keyword evidence="4" id="KW-1185">Reference proteome</keyword>
<evidence type="ECO:0000256" key="1">
    <source>
        <dbReference type="SAM" id="Coils"/>
    </source>
</evidence>
<gene>
    <name evidence="3" type="ORF">HYC85_029220</name>
</gene>
<feature type="region of interest" description="Disordered" evidence="2">
    <location>
        <begin position="212"/>
        <end position="242"/>
    </location>
</feature>
<feature type="compositionally biased region" description="Basic and acidic residues" evidence="2">
    <location>
        <begin position="212"/>
        <end position="232"/>
    </location>
</feature>
<name>A0A7J7FXL8_CAMSI</name>
<keyword evidence="1" id="KW-0175">Coiled coil</keyword>
<evidence type="ECO:0000313" key="3">
    <source>
        <dbReference type="EMBL" id="KAF5933049.1"/>
    </source>
</evidence>
<proteinExistence type="predicted"/>
<reference evidence="4" key="1">
    <citation type="journal article" date="2020" name="Nat. Commun.">
        <title>Genome assembly of wild tea tree DASZ reveals pedigree and selection history of tea varieties.</title>
        <authorList>
            <person name="Zhang W."/>
            <person name="Zhang Y."/>
            <person name="Qiu H."/>
            <person name="Guo Y."/>
            <person name="Wan H."/>
            <person name="Zhang X."/>
            <person name="Scossa F."/>
            <person name="Alseekh S."/>
            <person name="Zhang Q."/>
            <person name="Wang P."/>
            <person name="Xu L."/>
            <person name="Schmidt M.H."/>
            <person name="Jia X."/>
            <person name="Li D."/>
            <person name="Zhu A."/>
            <person name="Guo F."/>
            <person name="Chen W."/>
            <person name="Ni D."/>
            <person name="Usadel B."/>
            <person name="Fernie A.R."/>
            <person name="Wen W."/>
        </authorList>
    </citation>
    <scope>NUCLEOTIDE SEQUENCE [LARGE SCALE GENOMIC DNA]</scope>
    <source>
        <strain evidence="4">cv. G240</strain>
    </source>
</reference>
<sequence length="452" mass="49411">MGIVELNRCLRIDLGVPAIRHCYALAKSSGRLGRNLKKILVFADDAVFSQIATALGYFGRPNLQKQGRAAYILLRYEPTYTTFSAADNIPIPSGDQQLAALIFPSFKSLRQVGLKASNSGQDVEPVVEVVAEPDREFAEEAEEVDEALNSAFEAARRSMAGESPTQMARKKNAERMAARSGPALVESSEPVIEEPAKIVEAKTAKEVEQPVIDERLIPEERGKKRSAEREAGSEDSLANKRPRLEESDVVVPFIVQPEIRDTPIPSDASIITDPAVAFSLAASVSLPADKASFHVVPDLSAQSALLTVGRIADLGRRQHDALERIDHLQSEVVDQKSRAEFEMMRAVMETARAESEVERARAADQHRSEAEDRANLAELKAAKEKAESEASAAFEAGKGATFKEYVDEVPRFENRGFKHGWLKALGAAGVTLALPIPYEQVDVEPLESDPED</sequence>
<evidence type="ECO:0000313" key="4">
    <source>
        <dbReference type="Proteomes" id="UP000593564"/>
    </source>
</evidence>
<comment type="caution">
    <text evidence="3">The sequence shown here is derived from an EMBL/GenBank/DDBJ whole genome shotgun (WGS) entry which is preliminary data.</text>
</comment>
<organism evidence="3 4">
    <name type="scientific">Camellia sinensis</name>
    <name type="common">Tea plant</name>
    <name type="synonym">Thea sinensis</name>
    <dbReference type="NCBI Taxonomy" id="4442"/>
    <lineage>
        <taxon>Eukaryota</taxon>
        <taxon>Viridiplantae</taxon>
        <taxon>Streptophyta</taxon>
        <taxon>Embryophyta</taxon>
        <taxon>Tracheophyta</taxon>
        <taxon>Spermatophyta</taxon>
        <taxon>Magnoliopsida</taxon>
        <taxon>eudicotyledons</taxon>
        <taxon>Gunneridae</taxon>
        <taxon>Pentapetalae</taxon>
        <taxon>asterids</taxon>
        <taxon>Ericales</taxon>
        <taxon>Theaceae</taxon>
        <taxon>Camellia</taxon>
    </lineage>
</organism>
<evidence type="ECO:0000256" key="2">
    <source>
        <dbReference type="SAM" id="MobiDB-lite"/>
    </source>
</evidence>
<reference evidence="3 4" key="2">
    <citation type="submission" date="2020-07" db="EMBL/GenBank/DDBJ databases">
        <title>Genome assembly of wild tea tree DASZ reveals pedigree and selection history of tea varieties.</title>
        <authorList>
            <person name="Zhang W."/>
        </authorList>
    </citation>
    <scope>NUCLEOTIDE SEQUENCE [LARGE SCALE GENOMIC DNA]</scope>
    <source>
        <strain evidence="4">cv. G240</strain>
        <tissue evidence="3">Leaf</tissue>
    </source>
</reference>
<dbReference type="Proteomes" id="UP000593564">
    <property type="component" value="Unassembled WGS sequence"/>
</dbReference>
<accession>A0A7J7FXL8</accession>
<dbReference type="EMBL" id="JACBKZ010000014">
    <property type="protein sequence ID" value="KAF5933049.1"/>
    <property type="molecule type" value="Genomic_DNA"/>
</dbReference>
<feature type="coiled-coil region" evidence="1">
    <location>
        <begin position="367"/>
        <end position="396"/>
    </location>
</feature>
<protein>
    <submittedName>
        <fullName evidence="3">Uncharacterized protein</fullName>
    </submittedName>
</protein>